<evidence type="ECO:0000313" key="3">
    <source>
        <dbReference type="Proteomes" id="UP000092661"/>
    </source>
</evidence>
<dbReference type="PANTHER" id="PTHR36492:SF2">
    <property type="entry name" value="[ACYL-CARRIER-PROTEIN] PHOSPHODIESTERASE PPTH"/>
    <property type="match status" value="1"/>
</dbReference>
<dbReference type="InterPro" id="IPR029052">
    <property type="entry name" value="Metallo-depent_PP-like"/>
</dbReference>
<dbReference type="EMBL" id="CP016534">
    <property type="protein sequence ID" value="ANU10923.1"/>
    <property type="molecule type" value="Genomic_DNA"/>
</dbReference>
<reference evidence="2" key="1">
    <citation type="submission" date="2016-10" db="EMBL/GenBank/DDBJ databases">
        <authorList>
            <person name="See-Too W.S."/>
        </authorList>
    </citation>
    <scope>NUCLEOTIDE SEQUENCE</scope>
    <source>
        <strain evidence="2">DSM 14505</strain>
    </source>
</reference>
<dbReference type="InterPro" id="IPR004843">
    <property type="entry name" value="Calcineurin-like_PHP"/>
</dbReference>
<dbReference type="Proteomes" id="UP000092661">
    <property type="component" value="Chromosome"/>
</dbReference>
<gene>
    <name evidence="2" type="ORF">BBH88_11695</name>
</gene>
<accession>A0ABM6D5P5</accession>
<dbReference type="SUPFAM" id="SSF56300">
    <property type="entry name" value="Metallo-dependent phosphatases"/>
    <property type="match status" value="1"/>
</dbReference>
<dbReference type="RefSeq" id="WP_065536870.1">
    <property type="nucleotide sequence ID" value="NZ_CP016534.2"/>
</dbReference>
<dbReference type="InterPro" id="IPR052963">
    <property type="entry name" value="Pantetheine_PDE"/>
</dbReference>
<proteinExistence type="predicted"/>
<dbReference type="Gene3D" id="3.60.21.10">
    <property type="match status" value="1"/>
</dbReference>
<dbReference type="Pfam" id="PF00149">
    <property type="entry name" value="Metallophos"/>
    <property type="match status" value="1"/>
</dbReference>
<dbReference type="InterPro" id="IPR022302">
    <property type="entry name" value="Phosphoesterase_putative"/>
</dbReference>
<keyword evidence="3" id="KW-1185">Reference proteome</keyword>
<dbReference type="PANTHER" id="PTHR36492">
    <property type="match status" value="1"/>
</dbReference>
<dbReference type="NCBIfam" id="TIGR03729">
    <property type="entry name" value="acc_ester"/>
    <property type="match status" value="1"/>
</dbReference>
<evidence type="ECO:0000313" key="2">
    <source>
        <dbReference type="EMBL" id="ANU10923.1"/>
    </source>
</evidence>
<organism evidence="2 3">
    <name type="scientific">Planococcus antarcticus DSM 14505</name>
    <dbReference type="NCBI Taxonomy" id="1185653"/>
    <lineage>
        <taxon>Bacteria</taxon>
        <taxon>Bacillati</taxon>
        <taxon>Bacillota</taxon>
        <taxon>Bacilli</taxon>
        <taxon>Bacillales</taxon>
        <taxon>Caryophanaceae</taxon>
        <taxon>Planococcus</taxon>
    </lineage>
</organism>
<feature type="domain" description="Calcineurin-like phosphoesterase" evidence="1">
    <location>
        <begin position="1"/>
        <end position="226"/>
    </location>
</feature>
<name>A0ABM6D5P5_9BACL</name>
<evidence type="ECO:0000259" key="1">
    <source>
        <dbReference type="Pfam" id="PF00149"/>
    </source>
</evidence>
<protein>
    <recommendedName>
        <fullName evidence="1">Calcineurin-like phosphoesterase domain-containing protein</fullName>
    </recommendedName>
</protein>
<sequence>MKIAILSDIHEGVNRKKSGANILGLLKEWMIQHAPDVFIISGDITAGPEKSLTLLTKLQSELSNINILYVHGNHDLYHSDSTIAYEKLLEFGGNLGNGPVQLNKDWVVIGDGGWYDYTFGIDGYTAEQFSVGSYNGFTWPDKVHAHWQKGDEAVTDRYLKQLENWLAEHQDKNIILVTHFVPFTHFVQVKEDPSWDFFNAMMGSAGLGELAEKYGVKKLVFGHIHTRYHEDYKGIDCICNPLGYFPHEWSSDSAQEEIKSTIKVIEI</sequence>